<name>A0AAN6ZW86_9PEZI</name>
<dbReference type="Proteomes" id="UP001302745">
    <property type="component" value="Unassembled WGS sequence"/>
</dbReference>
<evidence type="ECO:0000259" key="2">
    <source>
        <dbReference type="Pfam" id="PF17648"/>
    </source>
</evidence>
<comment type="caution">
    <text evidence="3">The sequence shown here is derived from an EMBL/GenBank/DDBJ whole genome shotgun (WGS) entry which is preliminary data.</text>
</comment>
<evidence type="ECO:0000256" key="1">
    <source>
        <dbReference type="SAM" id="MobiDB-lite"/>
    </source>
</evidence>
<evidence type="ECO:0000313" key="4">
    <source>
        <dbReference type="Proteomes" id="UP001302745"/>
    </source>
</evidence>
<dbReference type="EMBL" id="MU856974">
    <property type="protein sequence ID" value="KAK4152439.1"/>
    <property type="molecule type" value="Genomic_DNA"/>
</dbReference>
<reference evidence="3" key="2">
    <citation type="submission" date="2023-05" db="EMBL/GenBank/DDBJ databases">
        <authorList>
            <consortium name="Lawrence Berkeley National Laboratory"/>
            <person name="Steindorff A."/>
            <person name="Hensen N."/>
            <person name="Bonometti L."/>
            <person name="Westerberg I."/>
            <person name="Brannstrom I.O."/>
            <person name="Guillou S."/>
            <person name="Cros-Aarteil S."/>
            <person name="Calhoun S."/>
            <person name="Haridas S."/>
            <person name="Kuo A."/>
            <person name="Mondo S."/>
            <person name="Pangilinan J."/>
            <person name="Riley R."/>
            <person name="Labutti K."/>
            <person name="Andreopoulos B."/>
            <person name="Lipzen A."/>
            <person name="Chen C."/>
            <person name="Yanf M."/>
            <person name="Daum C."/>
            <person name="Ng V."/>
            <person name="Clum A."/>
            <person name="Ohm R."/>
            <person name="Martin F."/>
            <person name="Silar P."/>
            <person name="Natvig D."/>
            <person name="Lalanne C."/>
            <person name="Gautier V."/>
            <person name="Ament-Velasquez S.L."/>
            <person name="Kruys A."/>
            <person name="Hutchinson M.I."/>
            <person name="Powell A.J."/>
            <person name="Barry K."/>
            <person name="Miller A.N."/>
            <person name="Grigoriev I.V."/>
            <person name="Debuchy R."/>
            <person name="Gladieux P."/>
            <person name="Thoren M.H."/>
            <person name="Johannesson H."/>
        </authorList>
    </citation>
    <scope>NUCLEOTIDE SEQUENCE</scope>
    <source>
        <strain evidence="3">CBS 538.74</strain>
    </source>
</reference>
<dbReference type="AlphaFoldDB" id="A0AAN6ZW86"/>
<dbReference type="PANTHER" id="PTHR38695:SF1">
    <property type="entry name" value="AMINO ACID PERMEASE_ SLC12A DOMAIN-CONTAINING PROTEIN"/>
    <property type="match status" value="1"/>
</dbReference>
<keyword evidence="4" id="KW-1185">Reference proteome</keyword>
<gene>
    <name evidence="3" type="ORF">C8A00DRAFT_34854</name>
</gene>
<dbReference type="PANTHER" id="PTHR38695">
    <property type="entry name" value="AMINO ACID PERMEASE_ SLC12A DOMAIN-CONTAINING PROTEIN"/>
    <property type="match status" value="1"/>
</dbReference>
<feature type="compositionally biased region" description="Gly residues" evidence="1">
    <location>
        <begin position="120"/>
        <end position="134"/>
    </location>
</feature>
<sequence length="297" mass="31539">MTSILNKLFNSRLFNSSGALVVVLFLTLATATTTALPSIRASYRTYLSLGPGGIPHNFLGFVLQACLRPIARSDLRASTDNPSESVVDGERRYAPYGRRSFLSSSSSSSKEDTTIAIAAGGDGGGGGQGGGGGLPTRKGDRPAVPSFVAPQRQVSMQSTEGMVARMQGFLGGLAEVNSGVLEIGPSGLEGAWHTAVFLKREGAGEVPGYMGMAKREIVHVHSEGSSHVTVSLVDGEEAVRKGWAERHPLSGVRKLLPWSYVMVYAPRDDDEYEVWTRLVVAGCMFVSGGKEIKMVES</sequence>
<accession>A0AAN6ZW86</accession>
<evidence type="ECO:0000313" key="3">
    <source>
        <dbReference type="EMBL" id="KAK4152439.1"/>
    </source>
</evidence>
<dbReference type="Pfam" id="PF17648">
    <property type="entry name" value="Luciferase"/>
    <property type="match status" value="1"/>
</dbReference>
<dbReference type="InterPro" id="IPR048273">
    <property type="entry name" value="Luciferase"/>
</dbReference>
<organism evidence="3 4">
    <name type="scientific">Chaetomidium leptoderma</name>
    <dbReference type="NCBI Taxonomy" id="669021"/>
    <lineage>
        <taxon>Eukaryota</taxon>
        <taxon>Fungi</taxon>
        <taxon>Dikarya</taxon>
        <taxon>Ascomycota</taxon>
        <taxon>Pezizomycotina</taxon>
        <taxon>Sordariomycetes</taxon>
        <taxon>Sordariomycetidae</taxon>
        <taxon>Sordariales</taxon>
        <taxon>Chaetomiaceae</taxon>
        <taxon>Chaetomidium</taxon>
    </lineage>
</organism>
<protein>
    <recommendedName>
        <fullName evidence="2">Luciferase domain-containing protein</fullName>
    </recommendedName>
</protein>
<dbReference type="InterPro" id="IPR040841">
    <property type="entry name" value="Luciferase_dom"/>
</dbReference>
<feature type="region of interest" description="Disordered" evidence="1">
    <location>
        <begin position="116"/>
        <end position="144"/>
    </location>
</feature>
<feature type="domain" description="Luciferase" evidence="2">
    <location>
        <begin position="214"/>
        <end position="281"/>
    </location>
</feature>
<reference evidence="3" key="1">
    <citation type="journal article" date="2023" name="Mol. Phylogenet. Evol.">
        <title>Genome-scale phylogeny and comparative genomics of the fungal order Sordariales.</title>
        <authorList>
            <person name="Hensen N."/>
            <person name="Bonometti L."/>
            <person name="Westerberg I."/>
            <person name="Brannstrom I.O."/>
            <person name="Guillou S."/>
            <person name="Cros-Aarteil S."/>
            <person name="Calhoun S."/>
            <person name="Haridas S."/>
            <person name="Kuo A."/>
            <person name="Mondo S."/>
            <person name="Pangilinan J."/>
            <person name="Riley R."/>
            <person name="LaButti K."/>
            <person name="Andreopoulos B."/>
            <person name="Lipzen A."/>
            <person name="Chen C."/>
            <person name="Yan M."/>
            <person name="Daum C."/>
            <person name="Ng V."/>
            <person name="Clum A."/>
            <person name="Steindorff A."/>
            <person name="Ohm R.A."/>
            <person name="Martin F."/>
            <person name="Silar P."/>
            <person name="Natvig D.O."/>
            <person name="Lalanne C."/>
            <person name="Gautier V."/>
            <person name="Ament-Velasquez S.L."/>
            <person name="Kruys A."/>
            <person name="Hutchinson M.I."/>
            <person name="Powell A.J."/>
            <person name="Barry K."/>
            <person name="Miller A.N."/>
            <person name="Grigoriev I.V."/>
            <person name="Debuchy R."/>
            <person name="Gladieux P."/>
            <person name="Hiltunen Thoren M."/>
            <person name="Johannesson H."/>
        </authorList>
    </citation>
    <scope>NUCLEOTIDE SEQUENCE</scope>
    <source>
        <strain evidence="3">CBS 538.74</strain>
    </source>
</reference>
<proteinExistence type="predicted"/>